<organism evidence="2">
    <name type="scientific">Albugo laibachii Nc14</name>
    <dbReference type="NCBI Taxonomy" id="890382"/>
    <lineage>
        <taxon>Eukaryota</taxon>
        <taxon>Sar</taxon>
        <taxon>Stramenopiles</taxon>
        <taxon>Oomycota</taxon>
        <taxon>Peronosporomycetes</taxon>
        <taxon>Albuginales</taxon>
        <taxon>Albuginaceae</taxon>
        <taxon>Albugo</taxon>
    </lineage>
</organism>
<reference evidence="2" key="2">
    <citation type="submission" date="2011-02" db="EMBL/GenBank/DDBJ databases">
        <authorList>
            <person name="MacLean D."/>
        </authorList>
    </citation>
    <scope>NUCLEOTIDE SEQUENCE</scope>
</reference>
<dbReference type="Gene3D" id="2.60.120.330">
    <property type="entry name" value="B-lactam Antibiotic, Isopenicillin N Synthase, Chain"/>
    <property type="match status" value="1"/>
</dbReference>
<dbReference type="InterPro" id="IPR026992">
    <property type="entry name" value="DIOX_N"/>
</dbReference>
<dbReference type="InterPro" id="IPR027443">
    <property type="entry name" value="IPNS-like_sf"/>
</dbReference>
<evidence type="ECO:0000313" key="2">
    <source>
        <dbReference type="EMBL" id="CCA24100.1"/>
    </source>
</evidence>
<reference evidence="2" key="1">
    <citation type="journal article" date="2011" name="PLoS Biol.">
        <title>Gene gain and loss during evolution of obligate parasitism in the white rust pathogen of Arabidopsis thaliana.</title>
        <authorList>
            <person name="Kemen E."/>
            <person name="Gardiner A."/>
            <person name="Schultz-Larsen T."/>
            <person name="Kemen A.C."/>
            <person name="Balmuth A.L."/>
            <person name="Robert-Seilaniantz A."/>
            <person name="Bailey K."/>
            <person name="Holub E."/>
            <person name="Studholme D.J."/>
            <person name="Maclean D."/>
            <person name="Jones J.D."/>
        </authorList>
    </citation>
    <scope>NUCLEOTIDE SEQUENCE</scope>
</reference>
<dbReference type="EMBL" id="FR824267">
    <property type="protein sequence ID" value="CCA24100.1"/>
    <property type="molecule type" value="Genomic_DNA"/>
</dbReference>
<accession>F0WRY3</accession>
<evidence type="ECO:0000259" key="1">
    <source>
        <dbReference type="Pfam" id="PF14226"/>
    </source>
</evidence>
<protein>
    <submittedName>
        <fullName evidence="2">AlNc14C222G9126 protein</fullName>
    </submittedName>
</protein>
<dbReference type="Pfam" id="PF14226">
    <property type="entry name" value="DIOX_N"/>
    <property type="match status" value="1"/>
</dbReference>
<gene>
    <name evidence="2" type="primary">AlNc14C222G9126</name>
    <name evidence="2" type="ORF">ALNC14_102440</name>
</gene>
<feature type="domain" description="Non-haem dioxygenase N-terminal" evidence="1">
    <location>
        <begin position="32"/>
        <end position="96"/>
    </location>
</feature>
<sequence>MPSHDTQVIDIDPLIYCDQKLDGNALLDPAVAADDAFSKCGFLVVTNHGVAQEIGPNLYENAMRFFLQTSNAEKTKCAFRSPIPRGYSGLSKEILAILAGASRPNDLVEKTRICSDCQTFSCQKICTIKM</sequence>
<proteinExistence type="predicted"/>
<dbReference type="HOGENOM" id="CLU_1941994_0_0_1"/>
<dbReference type="AlphaFoldDB" id="F0WRY3"/>
<dbReference type="SUPFAM" id="SSF51197">
    <property type="entry name" value="Clavaminate synthase-like"/>
    <property type="match status" value="1"/>
</dbReference>
<name>F0WRY3_9STRA</name>